<evidence type="ECO:0000313" key="3">
    <source>
        <dbReference type="Proteomes" id="UP000067476"/>
    </source>
</evidence>
<protein>
    <submittedName>
        <fullName evidence="2">Uncharacterized protein</fullName>
    </submittedName>
</protein>
<keyword evidence="1" id="KW-0472">Membrane</keyword>
<feature type="transmembrane region" description="Helical" evidence="1">
    <location>
        <begin position="45"/>
        <end position="68"/>
    </location>
</feature>
<organism evidence="2 3">
    <name type="scientific">Spiroplasma litorale</name>
    <dbReference type="NCBI Taxonomy" id="216942"/>
    <lineage>
        <taxon>Bacteria</taxon>
        <taxon>Bacillati</taxon>
        <taxon>Mycoplasmatota</taxon>
        <taxon>Mollicutes</taxon>
        <taxon>Entomoplasmatales</taxon>
        <taxon>Spiroplasmataceae</taxon>
        <taxon>Spiroplasma</taxon>
    </lineage>
</organism>
<gene>
    <name evidence="2" type="ORF">SLITO_v1c01220</name>
</gene>
<keyword evidence="1" id="KW-1133">Transmembrane helix</keyword>
<keyword evidence="3" id="KW-1185">Reference proteome</keyword>
<dbReference type="PATRIC" id="fig|216942.3.peg.122"/>
<keyword evidence="1" id="KW-0812">Transmembrane</keyword>
<dbReference type="Proteomes" id="UP000067476">
    <property type="component" value="Chromosome"/>
</dbReference>
<reference evidence="2 3" key="1">
    <citation type="journal article" date="2015" name="Genome Announc.">
        <title>Complete Genome Sequence of Spiroplasma litorale TN-1T (DSM 21781), a Bacterium Isolated from a Green-Eyed Horsefly (Tabanus nigrovittatus).</title>
        <authorList>
            <person name="Lo W.S."/>
            <person name="Lai Y.C."/>
            <person name="Lien Y.W."/>
            <person name="Wang T.H."/>
            <person name="Kuo C.H."/>
        </authorList>
    </citation>
    <scope>NUCLEOTIDE SEQUENCE [LARGE SCALE GENOMIC DNA]</scope>
    <source>
        <strain evidence="2 3">TN-1</strain>
    </source>
</reference>
<evidence type="ECO:0000256" key="1">
    <source>
        <dbReference type="SAM" id="Phobius"/>
    </source>
</evidence>
<feature type="transmembrane region" description="Helical" evidence="1">
    <location>
        <begin position="21"/>
        <end position="39"/>
    </location>
</feature>
<dbReference type="AlphaFoldDB" id="A0A0K1W0G3"/>
<accession>A0A0K1W0G3</accession>
<dbReference type="KEGG" id="sll:SLITO_v1c01220"/>
<name>A0A0K1W0G3_9MOLU</name>
<feature type="transmembrane region" description="Helical" evidence="1">
    <location>
        <begin position="89"/>
        <end position="108"/>
    </location>
</feature>
<sequence>MINKKIIKSIYKSIYKQKEKFLVLVFISGILDIVFFYNYNYEFLFGFWMYFLINSFLIIVSSFIVTLVSLKPLINKNYFLMKLTYTKELYYNFLNALYIVSPFIYIALNLITITRILIKNYFNFIKIKFFYYYINKITYKLKYIFKWVWNIFNSFWKTKENTIYYKQGNNFLKWKIKNNMQYMLFFMFSSIV</sequence>
<evidence type="ECO:0000313" key="2">
    <source>
        <dbReference type="EMBL" id="AKX33790.1"/>
    </source>
</evidence>
<proteinExistence type="predicted"/>
<dbReference type="EMBL" id="CP012357">
    <property type="protein sequence ID" value="AKX33790.1"/>
    <property type="molecule type" value="Genomic_DNA"/>
</dbReference>